<dbReference type="Proteomes" id="UP001207918">
    <property type="component" value="Unassembled WGS sequence"/>
</dbReference>
<feature type="chain" id="PRO_5046665070" description="MetA-pathway of phenol degradation" evidence="1">
    <location>
        <begin position="26"/>
        <end position="323"/>
    </location>
</feature>
<feature type="signal peptide" evidence="1">
    <location>
        <begin position="1"/>
        <end position="25"/>
    </location>
</feature>
<evidence type="ECO:0000256" key="1">
    <source>
        <dbReference type="SAM" id="SignalP"/>
    </source>
</evidence>
<reference evidence="2 3" key="1">
    <citation type="submission" date="2021-03" db="EMBL/GenBank/DDBJ databases">
        <title>Aliifodinibius sp. nov., a new bacterium isolated from saline soil.</title>
        <authorList>
            <person name="Galisteo C."/>
            <person name="De La Haba R."/>
            <person name="Sanchez-Porro C."/>
            <person name="Ventosa A."/>
        </authorList>
    </citation>
    <scope>NUCLEOTIDE SEQUENCE [LARGE SCALE GENOMIC DNA]</scope>
    <source>
        <strain evidence="2 3">1BSP15-2V2</strain>
    </source>
</reference>
<organism evidence="2 3">
    <name type="scientific">Fodinibius salsisoli</name>
    <dbReference type="NCBI Taxonomy" id="2820877"/>
    <lineage>
        <taxon>Bacteria</taxon>
        <taxon>Pseudomonadati</taxon>
        <taxon>Balneolota</taxon>
        <taxon>Balneolia</taxon>
        <taxon>Balneolales</taxon>
        <taxon>Balneolaceae</taxon>
        <taxon>Fodinibius</taxon>
    </lineage>
</organism>
<evidence type="ECO:0008006" key="4">
    <source>
        <dbReference type="Google" id="ProtNLM"/>
    </source>
</evidence>
<proteinExistence type="predicted"/>
<protein>
    <recommendedName>
        <fullName evidence="4">MetA-pathway of phenol degradation</fullName>
    </recommendedName>
</protein>
<comment type="caution">
    <text evidence="2">The sequence shown here is derived from an EMBL/GenBank/DDBJ whole genome shotgun (WGS) entry which is preliminary data.</text>
</comment>
<gene>
    <name evidence="2" type="ORF">J6I44_18125</name>
</gene>
<accession>A0ABT3PSE8</accession>
<dbReference type="RefSeq" id="WP_265767590.1">
    <property type="nucleotide sequence ID" value="NZ_JAGGJA010000017.1"/>
</dbReference>
<sequence length="323" mass="35300">MKTSIKEILFFGLLALLMGAMEIQAQTCSCAGAPLISSQSISSAAKGNLLLGVTYQYNDISNLYSGSSQLNNLSTARNTQSTLLELNYGITRRLTFSGTVTYVQKFRRTGLQTSGAEETLTTRGIGDGLFMLKYVLHQNTIRKQYQLAIGGGVKVPFGASDITQGGLALNADMQPGTGAWDGIAWSYFSKTFAPATTINLFWYNSFRLTGSDNRFGSNDIYRFGNEVVSTLGVTNKIIGDLSYIMMVRYRSTASDQRNGNPLPNTGGKWINFKPAFSYGLTDQLSLRFSGQLPVYQHLNGTQPTTAFTLSASVFYNFGSKTIF</sequence>
<keyword evidence="3" id="KW-1185">Reference proteome</keyword>
<evidence type="ECO:0000313" key="3">
    <source>
        <dbReference type="Proteomes" id="UP001207918"/>
    </source>
</evidence>
<dbReference type="EMBL" id="JAGGJA010000017">
    <property type="protein sequence ID" value="MCW9708783.1"/>
    <property type="molecule type" value="Genomic_DNA"/>
</dbReference>
<name>A0ABT3PSE8_9BACT</name>
<evidence type="ECO:0000313" key="2">
    <source>
        <dbReference type="EMBL" id="MCW9708783.1"/>
    </source>
</evidence>
<keyword evidence="1" id="KW-0732">Signal</keyword>